<dbReference type="InterPro" id="IPR016177">
    <property type="entry name" value="DNA-bd_dom_sf"/>
</dbReference>
<comment type="similarity">
    <text evidence="2">Belongs to the WAL family.</text>
</comment>
<feature type="compositionally biased region" description="Polar residues" evidence="14">
    <location>
        <begin position="1213"/>
        <end position="1236"/>
    </location>
</feature>
<dbReference type="FunFam" id="3.30.40.10:FF:000199">
    <property type="entry name" value="Bromodomain adjacent to zinc finger domain 2B"/>
    <property type="match status" value="1"/>
</dbReference>
<dbReference type="Pfam" id="PF02791">
    <property type="entry name" value="DDT"/>
    <property type="match status" value="1"/>
</dbReference>
<feature type="compositionally biased region" description="Low complexity" evidence="14">
    <location>
        <begin position="516"/>
        <end position="525"/>
    </location>
</feature>
<dbReference type="SUPFAM" id="SSF54171">
    <property type="entry name" value="DNA-binding domain"/>
    <property type="match status" value="1"/>
</dbReference>
<dbReference type="SUPFAM" id="SSF47370">
    <property type="entry name" value="Bromodomain"/>
    <property type="match status" value="1"/>
</dbReference>
<organism evidence="19 20">
    <name type="scientific">Amblyomma americanum</name>
    <name type="common">Lone star tick</name>
    <dbReference type="NCBI Taxonomy" id="6943"/>
    <lineage>
        <taxon>Eukaryota</taxon>
        <taxon>Metazoa</taxon>
        <taxon>Ecdysozoa</taxon>
        <taxon>Arthropoda</taxon>
        <taxon>Chelicerata</taxon>
        <taxon>Arachnida</taxon>
        <taxon>Acari</taxon>
        <taxon>Parasitiformes</taxon>
        <taxon>Ixodida</taxon>
        <taxon>Ixodoidea</taxon>
        <taxon>Ixodidae</taxon>
        <taxon>Amblyomminae</taxon>
        <taxon>Amblyomma</taxon>
    </lineage>
</organism>
<evidence type="ECO:0000256" key="8">
    <source>
        <dbReference type="ARBA" id="ARBA00023117"/>
    </source>
</evidence>
<feature type="compositionally biased region" description="Low complexity" evidence="14">
    <location>
        <begin position="299"/>
        <end position="318"/>
    </location>
</feature>
<feature type="compositionally biased region" description="Basic and acidic residues" evidence="14">
    <location>
        <begin position="347"/>
        <end position="363"/>
    </location>
</feature>
<feature type="compositionally biased region" description="Basic residues" evidence="14">
    <location>
        <begin position="1842"/>
        <end position="1851"/>
    </location>
</feature>
<dbReference type="PROSITE" id="PS50016">
    <property type="entry name" value="ZF_PHD_2"/>
    <property type="match status" value="2"/>
</dbReference>
<feature type="region of interest" description="Disordered" evidence="14">
    <location>
        <begin position="1652"/>
        <end position="1702"/>
    </location>
</feature>
<feature type="region of interest" description="Disordered" evidence="14">
    <location>
        <begin position="1086"/>
        <end position="1242"/>
    </location>
</feature>
<dbReference type="InterPro" id="IPR028941">
    <property type="entry name" value="WHIM2_dom"/>
</dbReference>
<feature type="region of interest" description="Disordered" evidence="14">
    <location>
        <begin position="1536"/>
        <end position="1559"/>
    </location>
</feature>
<dbReference type="Proteomes" id="UP001321473">
    <property type="component" value="Unassembled WGS sequence"/>
</dbReference>
<feature type="region of interest" description="Disordered" evidence="14">
    <location>
        <begin position="516"/>
        <end position="542"/>
    </location>
</feature>
<dbReference type="InterPro" id="IPR018501">
    <property type="entry name" value="DDT_dom"/>
</dbReference>
<evidence type="ECO:0000259" key="18">
    <source>
        <dbReference type="PROSITE" id="PS50982"/>
    </source>
</evidence>
<dbReference type="GO" id="GO:0008270">
    <property type="term" value="F:zinc ion binding"/>
    <property type="evidence" value="ECO:0007669"/>
    <property type="project" value="UniProtKB-KW"/>
</dbReference>
<keyword evidence="6" id="KW-0805">Transcription regulation</keyword>
<dbReference type="Pfam" id="PF01429">
    <property type="entry name" value="MBD"/>
    <property type="match status" value="1"/>
</dbReference>
<evidence type="ECO:0000256" key="7">
    <source>
        <dbReference type="ARBA" id="ARBA00023054"/>
    </source>
</evidence>
<feature type="region of interest" description="Disordered" evidence="14">
    <location>
        <begin position="101"/>
        <end position="363"/>
    </location>
</feature>
<evidence type="ECO:0000256" key="5">
    <source>
        <dbReference type="ARBA" id="ARBA00022833"/>
    </source>
</evidence>
<comment type="subcellular location">
    <subcellularLocation>
        <location evidence="1">Nucleus</location>
    </subcellularLocation>
</comment>
<feature type="compositionally biased region" description="Low complexity" evidence="14">
    <location>
        <begin position="62"/>
        <end position="72"/>
    </location>
</feature>
<evidence type="ECO:0000256" key="1">
    <source>
        <dbReference type="ARBA" id="ARBA00004123"/>
    </source>
</evidence>
<feature type="coiled-coil region" evidence="13">
    <location>
        <begin position="566"/>
        <end position="593"/>
    </location>
</feature>
<protein>
    <submittedName>
        <fullName evidence="19">Uncharacterized protein</fullName>
    </submittedName>
</protein>
<keyword evidence="8 11" id="KW-0103">Bromodomain</keyword>
<keyword evidence="10" id="KW-0539">Nucleus</keyword>
<feature type="compositionally biased region" description="Low complexity" evidence="14">
    <location>
        <begin position="1271"/>
        <end position="1280"/>
    </location>
</feature>
<dbReference type="PANTHER" id="PTHR45915:SF2">
    <property type="entry name" value="TOUTATIS, ISOFORM E"/>
    <property type="match status" value="1"/>
</dbReference>
<feature type="compositionally biased region" description="Low complexity" evidence="14">
    <location>
        <begin position="1094"/>
        <end position="1106"/>
    </location>
</feature>
<feature type="compositionally biased region" description="Acidic residues" evidence="14">
    <location>
        <begin position="1351"/>
        <end position="1360"/>
    </location>
</feature>
<evidence type="ECO:0000256" key="3">
    <source>
        <dbReference type="ARBA" id="ARBA00022723"/>
    </source>
</evidence>
<feature type="compositionally biased region" description="Basic and acidic residues" evidence="14">
    <location>
        <begin position="275"/>
        <end position="297"/>
    </location>
</feature>
<keyword evidence="4 12" id="KW-0863">Zinc-finger</keyword>
<evidence type="ECO:0000256" key="6">
    <source>
        <dbReference type="ARBA" id="ARBA00023015"/>
    </source>
</evidence>
<feature type="region of interest" description="Disordered" evidence="14">
    <location>
        <begin position="1341"/>
        <end position="1364"/>
    </location>
</feature>
<feature type="region of interest" description="Disordered" evidence="14">
    <location>
        <begin position="886"/>
        <end position="1010"/>
    </location>
</feature>
<evidence type="ECO:0000256" key="9">
    <source>
        <dbReference type="ARBA" id="ARBA00023163"/>
    </source>
</evidence>
<feature type="region of interest" description="Disordered" evidence="14">
    <location>
        <begin position="1842"/>
        <end position="1913"/>
    </location>
</feature>
<comment type="caution">
    <text evidence="19">The sequence shown here is derived from an EMBL/GenBank/DDBJ whole genome shotgun (WGS) entry which is preliminary data.</text>
</comment>
<name>A0AAQ4DSA2_AMBAM</name>
<feature type="compositionally biased region" description="Pro residues" evidence="14">
    <location>
        <begin position="248"/>
        <end position="260"/>
    </location>
</feature>
<dbReference type="InterPro" id="IPR037374">
    <property type="entry name" value="BAZ2A/B_Bromo"/>
</dbReference>
<evidence type="ECO:0000256" key="4">
    <source>
        <dbReference type="ARBA" id="ARBA00022771"/>
    </source>
</evidence>
<accession>A0AAQ4DSA2</accession>
<feature type="compositionally biased region" description="Basic and acidic residues" evidence="14">
    <location>
        <begin position="965"/>
        <end position="974"/>
    </location>
</feature>
<dbReference type="InterPro" id="IPR011011">
    <property type="entry name" value="Znf_FYVE_PHD"/>
</dbReference>
<feature type="compositionally biased region" description="Basic and acidic residues" evidence="14">
    <location>
        <begin position="1902"/>
        <end position="1911"/>
    </location>
</feature>
<feature type="domain" description="PHD-type" evidence="16">
    <location>
        <begin position="1796"/>
        <end position="1843"/>
    </location>
</feature>
<dbReference type="SMART" id="SM00571">
    <property type="entry name" value="DDT"/>
    <property type="match status" value="1"/>
</dbReference>
<feature type="compositionally biased region" description="Basic and acidic residues" evidence="14">
    <location>
        <begin position="1137"/>
        <end position="1150"/>
    </location>
</feature>
<evidence type="ECO:0000256" key="11">
    <source>
        <dbReference type="PROSITE-ProRule" id="PRU00035"/>
    </source>
</evidence>
<keyword evidence="9" id="KW-0804">Transcription</keyword>
<evidence type="ECO:0000313" key="20">
    <source>
        <dbReference type="Proteomes" id="UP001321473"/>
    </source>
</evidence>
<dbReference type="SMART" id="SM00391">
    <property type="entry name" value="MBD"/>
    <property type="match status" value="1"/>
</dbReference>
<feature type="compositionally biased region" description="Low complexity" evidence="14">
    <location>
        <begin position="331"/>
        <end position="346"/>
    </location>
</feature>
<dbReference type="GO" id="GO:0005634">
    <property type="term" value="C:nucleus"/>
    <property type="evidence" value="ECO:0007669"/>
    <property type="project" value="UniProtKB-SubCell"/>
</dbReference>
<dbReference type="InterPro" id="IPR001965">
    <property type="entry name" value="Znf_PHD"/>
</dbReference>
<dbReference type="GO" id="GO:0003677">
    <property type="term" value="F:DNA binding"/>
    <property type="evidence" value="ECO:0007669"/>
    <property type="project" value="InterPro"/>
</dbReference>
<reference evidence="19 20" key="1">
    <citation type="journal article" date="2023" name="Arcadia Sci">
        <title>De novo assembly of a long-read Amblyomma americanum tick genome.</title>
        <authorList>
            <person name="Chou S."/>
            <person name="Poskanzer K.E."/>
            <person name="Rollins M."/>
            <person name="Thuy-Boun P.S."/>
        </authorList>
    </citation>
    <scope>NUCLEOTIDE SEQUENCE [LARGE SCALE GENOMIC DNA]</scope>
    <source>
        <strain evidence="19">F_SG_1</strain>
        <tissue evidence="19">Salivary glands</tissue>
    </source>
</reference>
<feature type="domain" description="MBD" evidence="18">
    <location>
        <begin position="367"/>
        <end position="439"/>
    </location>
</feature>
<feature type="compositionally biased region" description="Low complexity" evidence="14">
    <location>
        <begin position="886"/>
        <end position="931"/>
    </location>
</feature>
<evidence type="ECO:0000259" key="17">
    <source>
        <dbReference type="PROSITE" id="PS50827"/>
    </source>
</evidence>
<feature type="compositionally biased region" description="Low complexity" evidence="14">
    <location>
        <begin position="1861"/>
        <end position="1901"/>
    </location>
</feature>
<evidence type="ECO:0000256" key="10">
    <source>
        <dbReference type="ARBA" id="ARBA00023242"/>
    </source>
</evidence>
<dbReference type="InterPro" id="IPR013083">
    <property type="entry name" value="Znf_RING/FYVE/PHD"/>
</dbReference>
<feature type="compositionally biased region" description="Pro residues" evidence="14">
    <location>
        <begin position="105"/>
        <end position="118"/>
    </location>
</feature>
<feature type="compositionally biased region" description="Acidic residues" evidence="14">
    <location>
        <begin position="975"/>
        <end position="1007"/>
    </location>
</feature>
<keyword evidence="3" id="KW-0479">Metal-binding</keyword>
<dbReference type="Pfam" id="PF15613">
    <property type="entry name" value="WSD"/>
    <property type="match status" value="1"/>
</dbReference>
<dbReference type="InterPro" id="IPR036427">
    <property type="entry name" value="Bromodomain-like_sf"/>
</dbReference>
<keyword evidence="20" id="KW-1185">Reference proteome</keyword>
<evidence type="ECO:0000259" key="15">
    <source>
        <dbReference type="PROSITE" id="PS50014"/>
    </source>
</evidence>
<dbReference type="InterPro" id="IPR001487">
    <property type="entry name" value="Bromodomain"/>
</dbReference>
<feature type="compositionally biased region" description="Low complexity" evidence="14">
    <location>
        <begin position="228"/>
        <end position="247"/>
    </location>
</feature>
<dbReference type="GO" id="GO:0000785">
    <property type="term" value="C:chromatin"/>
    <property type="evidence" value="ECO:0007669"/>
    <property type="project" value="TreeGrafter"/>
</dbReference>
<evidence type="ECO:0000256" key="13">
    <source>
        <dbReference type="SAM" id="Coils"/>
    </source>
</evidence>
<evidence type="ECO:0000256" key="14">
    <source>
        <dbReference type="SAM" id="MobiDB-lite"/>
    </source>
</evidence>
<dbReference type="Gene3D" id="3.30.890.10">
    <property type="entry name" value="Methyl-cpg-binding Protein 2, Chain A"/>
    <property type="match status" value="1"/>
</dbReference>
<proteinExistence type="inferred from homology"/>
<evidence type="ECO:0000256" key="2">
    <source>
        <dbReference type="ARBA" id="ARBA00007444"/>
    </source>
</evidence>
<evidence type="ECO:0000256" key="12">
    <source>
        <dbReference type="PROSITE-ProRule" id="PRU00146"/>
    </source>
</evidence>
<feature type="region of interest" description="Disordered" evidence="14">
    <location>
        <begin position="1"/>
        <end position="82"/>
    </location>
</feature>
<gene>
    <name evidence="19" type="ORF">V5799_032048</name>
</gene>
<evidence type="ECO:0000313" key="19">
    <source>
        <dbReference type="EMBL" id="KAK8765342.1"/>
    </source>
</evidence>
<dbReference type="Gene3D" id="3.30.40.10">
    <property type="entry name" value="Zinc/RING finger domain, C3HC4 (zinc finger)"/>
    <property type="match status" value="2"/>
</dbReference>
<dbReference type="CDD" id="cd15545">
    <property type="entry name" value="PHD_BAZ2A_like"/>
    <property type="match status" value="1"/>
</dbReference>
<feature type="compositionally biased region" description="Low complexity" evidence="14">
    <location>
        <begin position="34"/>
        <end position="54"/>
    </location>
</feature>
<dbReference type="PANTHER" id="PTHR45915">
    <property type="entry name" value="TRANSCRIPTION INTERMEDIARY FACTOR"/>
    <property type="match status" value="1"/>
</dbReference>
<feature type="domain" description="Bromo" evidence="15">
    <location>
        <begin position="1929"/>
        <end position="1999"/>
    </location>
</feature>
<feature type="compositionally biased region" description="Polar residues" evidence="14">
    <location>
        <begin position="190"/>
        <end position="219"/>
    </location>
</feature>
<dbReference type="SMART" id="SM00297">
    <property type="entry name" value="BROMO"/>
    <property type="match status" value="1"/>
</dbReference>
<dbReference type="PROSITE" id="PS50014">
    <property type="entry name" value="BROMODOMAIN_2"/>
    <property type="match status" value="1"/>
</dbReference>
<feature type="domain" description="PHD-type" evidence="16">
    <location>
        <begin position="1742"/>
        <end position="1792"/>
    </location>
</feature>
<dbReference type="EMBL" id="JARKHS020027476">
    <property type="protein sequence ID" value="KAK8765342.1"/>
    <property type="molecule type" value="Genomic_DNA"/>
</dbReference>
<sequence>MADCLMLQQPSSSPSRPPSGGGSAHLAPPSLFPSPAHSSQIGASSSGTSTARHSPAPPAHLGAAGEQSSSQDGGAGGGAMPLDLCVKRSPIATAFLSPEVTLTPVGPPAVPGPPPPPAAHQRHILETLPASLSGGKGGPPLGAPLGPSSSSSRRRGRRPRSSPLLSEPLGPPRDCSPMGLLLGALAAQNAKLSPRQQESLQRFQLLASQGYKSRNNTLPRSGPEVPGRESSPSASSGGSRPGSSLSVPLPPLGAPSPMARPPSREAPPRQGTKRSSPEGEASREQHRPRSKRQEVEHNASVSADSSSDSESAVGDSRSMSGTSDTEDTEKSAAASTSSSIPTSLSERVSKRHTDEHEGSPKRRRCYVTDEREVRIPLERGWQRQTRVRCFSKSGVKGEVVYIAPCGKKLKNYPEVLRYLQKNNITDIGRENFSFSSRIIVGTFIESMNGGEGTDDCRVLSEEEMALRLRLLCGVPAVPSLMPLPPSSAAAAAAAATSGASSLLGLPGLAGAHPLSTLAGATSAGGSRRGRPRSRPSPDPQERALQEAAALLHHRHFEQQHVEEARRQQEHEKLLKQQERLERLEQQRIEKELRTQQMIEIRRRRKEDLEKQRQDDAVRKAQEMQKRREMLLMVDLERERRRQHMLLVRALENRKKMEDQKKVELQILKEVRRPVEDMILKDALPLPTLNRIPGLKVPGTAFANLLMVREFLHNFGETLHFDVDKIPSLNSLQLGLINHDSKSEQQLLTVVQHLLTCAIHDPGTPSCKEAVTVLGQHVKDASITNDSVTEALHLYFMALDKECAMYQWVTEKPFLALNPTQKSEIMAFLCNELLCSRIVVRQVDSSIETVNTLRKDKWLAEGELRKLRSTQQSRQRKAILKQELENNAAAANTAQSSSSSSNNNNNNNNNNNSNNNNNNGSSSSNTNGTTAGELCPNHAAANGSSTPTTNKDSEESSAKGETASEAGDKASKSGRDEEEDNEDAANDSGNESDDPQEADNAEEEEDSELSLTNEELEKRIEKLSKQQAQFQSKVAKASSSIRAVMLGQDRFRRRYWLLPVAGGVFVEAMESCEQDGMGDFVATDYMADEDDSSSEDSSSVAKEAASAKGNATVKEEGKQQEGEENAEDIKTPLATVKQEPEAEKQPEDDVSKAAASTTNEVKKECDGEAEKPGPAEGNKDQKEKEKKAEGGTPASDEKGSSSTKEAPVAAVPTSAANLSAVTMSTSSAPATPVSNAKSPAPEPTLEQSWMIHSPFFASIIAGNMLFNSGTFSAPASSASSPSPSPQMATPGVVVNMGKDGASSLLGGFTAPLSADQSHKNVAQKKSKPWFSLLPRVPCDDESLARLPGSKDVDDDDMEEEVSSTVGSTVGTRIVSVIETEDTTNQYDKPQPVPPEYLRGWWRITDSAQLRTLMGALHSNGIREKALLKQLEKNFNYGTVACIPNSQQDVGLEITDLDREVSEKHGGAPPPDYEDQWSPEVALRVDMAILAQVEALEDRLFEAFLEVKTWRPPPKASDDSSVEYRPSCVFLNKKLLASSDDDDEEDSSASQASGVPSPCEVKNKTCEKANADNAEKENQDQVDVDVTADETQGMSSSPAQKDGAVEDDDVVKPGAEENAKQGSPALEENYVNPIEVAKERLLGLEAGIERRYLRPPLGTSGRSLPQTSSGSGSGNGNGSSKAEDDSSGKGATAGPGEEEEEEPVLPPALVRWREAVAACQTASQLAMCLAHLEACIAWDRSVMKASCQFCHSGDNEGMLLLCDGCDKGYHTYCFKPKMDRIPAGDWYCYECLNKTQDEKVCILCGKKGKLVRCDACPKVFHLTCLDPPLSKPPKGKWCCSGCAKGRKKGRPSKGHHDKEPAKESSSPSKKSSAAAAATTAETSTPATGTSSSSTSSAQATKASKGGERREKNKAQVLKDMAACRQILEELEQHKDAWPFLLPVNTKQFPSYRKFIKKPMDVSTMRSKLESNQYKGKDEFALDVRLIFDNCETFNEDDSPVGQAGHNMRNFFESRWEELTS</sequence>
<evidence type="ECO:0000259" key="16">
    <source>
        <dbReference type="PROSITE" id="PS50016"/>
    </source>
</evidence>
<keyword evidence="5" id="KW-0862">Zinc</keyword>
<feature type="region of interest" description="Disordered" evidence="14">
    <location>
        <begin position="1271"/>
        <end position="1294"/>
    </location>
</feature>
<dbReference type="PRINTS" id="PR00503">
    <property type="entry name" value="BROMODOMAIN"/>
</dbReference>
<feature type="compositionally biased region" description="Basic and acidic residues" evidence="14">
    <location>
        <begin position="1159"/>
        <end position="1198"/>
    </location>
</feature>
<dbReference type="PROSITE" id="PS50982">
    <property type="entry name" value="MBD"/>
    <property type="match status" value="1"/>
</dbReference>
<dbReference type="SMART" id="SM00249">
    <property type="entry name" value="PHD"/>
    <property type="match status" value="2"/>
</dbReference>
<dbReference type="SUPFAM" id="SSF57903">
    <property type="entry name" value="FYVE/PHD zinc finger"/>
    <property type="match status" value="2"/>
</dbReference>
<dbReference type="InterPro" id="IPR001739">
    <property type="entry name" value="Methyl_CpG_DNA-bd"/>
</dbReference>
<dbReference type="CDD" id="cd05503">
    <property type="entry name" value="Bromo_BAZ2A_B_like"/>
    <property type="match status" value="1"/>
</dbReference>
<keyword evidence="7 13" id="KW-0175">Coiled coil</keyword>
<dbReference type="Pfam" id="PF00628">
    <property type="entry name" value="PHD"/>
    <property type="match status" value="2"/>
</dbReference>
<feature type="domain" description="DDT" evidence="17">
    <location>
        <begin position="698"/>
        <end position="763"/>
    </location>
</feature>
<dbReference type="PROSITE" id="PS50827">
    <property type="entry name" value="DDT"/>
    <property type="match status" value="1"/>
</dbReference>
<dbReference type="InterPro" id="IPR019787">
    <property type="entry name" value="Znf_PHD-finger"/>
</dbReference>
<dbReference type="Gene3D" id="1.20.920.10">
    <property type="entry name" value="Bromodomain-like"/>
    <property type="match status" value="1"/>
</dbReference>
<dbReference type="Pfam" id="PF00439">
    <property type="entry name" value="Bromodomain"/>
    <property type="match status" value="1"/>
</dbReference>